<sequence>MSGVRDDLPGHQPGGGNRHDEADGRRGQHRLHVEHVHGQRGNDEDTGKGRAGKRVDDAHQADHGKGLRSGAFHASTDHHLRRANLDLGQIGAPGQPVPPRRAVAALAGKLEGRLAAVADQRGGRPHPPPRADHHAARRLRRRALHQRRHRVALGTGEIAEPDHLDMVLLAEDDQVNAVERQVMPLGTEEHRPRLRAAGHQHQDDRQGQDGQAHRTSQRAEPRQCPVSRLTDR</sequence>
<proteinExistence type="predicted"/>
<evidence type="ECO:0000256" key="1">
    <source>
        <dbReference type="SAM" id="MobiDB-lite"/>
    </source>
</evidence>
<accession>A0A644U964</accession>
<protein>
    <submittedName>
        <fullName evidence="2">Uncharacterized protein</fullName>
    </submittedName>
</protein>
<feature type="compositionally biased region" description="Basic and acidic residues" evidence="1">
    <location>
        <begin position="17"/>
        <end position="65"/>
    </location>
</feature>
<gene>
    <name evidence="2" type="ORF">SDC9_21319</name>
</gene>
<reference evidence="2" key="1">
    <citation type="submission" date="2019-08" db="EMBL/GenBank/DDBJ databases">
        <authorList>
            <person name="Kucharzyk K."/>
            <person name="Murdoch R.W."/>
            <person name="Higgins S."/>
            <person name="Loffler F."/>
        </authorList>
    </citation>
    <scope>NUCLEOTIDE SEQUENCE</scope>
</reference>
<organism evidence="2">
    <name type="scientific">bioreactor metagenome</name>
    <dbReference type="NCBI Taxonomy" id="1076179"/>
    <lineage>
        <taxon>unclassified sequences</taxon>
        <taxon>metagenomes</taxon>
        <taxon>ecological metagenomes</taxon>
    </lineage>
</organism>
<comment type="caution">
    <text evidence="2">The sequence shown here is derived from an EMBL/GenBank/DDBJ whole genome shotgun (WGS) entry which is preliminary data.</text>
</comment>
<dbReference type="EMBL" id="VSSQ01000089">
    <property type="protein sequence ID" value="MPL75495.1"/>
    <property type="molecule type" value="Genomic_DNA"/>
</dbReference>
<dbReference type="AlphaFoldDB" id="A0A644U964"/>
<feature type="region of interest" description="Disordered" evidence="1">
    <location>
        <begin position="185"/>
        <end position="232"/>
    </location>
</feature>
<evidence type="ECO:0000313" key="2">
    <source>
        <dbReference type="EMBL" id="MPL75495.1"/>
    </source>
</evidence>
<name>A0A644U964_9ZZZZ</name>
<feature type="region of interest" description="Disordered" evidence="1">
    <location>
        <begin position="1"/>
        <end position="71"/>
    </location>
</feature>